<dbReference type="AlphaFoldDB" id="A0ABD7G4E7"/>
<evidence type="ECO:0000256" key="1">
    <source>
        <dbReference type="SAM" id="MobiDB-lite"/>
    </source>
</evidence>
<dbReference type="InterPro" id="IPR009752">
    <property type="entry name" value="Phage_Mu_GpJ"/>
</dbReference>
<dbReference type="Pfam" id="PF07030">
    <property type="entry name" value="Phage_Mu_Gp36"/>
    <property type="match status" value="1"/>
</dbReference>
<evidence type="ECO:0000313" key="2">
    <source>
        <dbReference type="EMBL" id="RCF46445.1"/>
    </source>
</evidence>
<dbReference type="Proteomes" id="UP000253075">
    <property type="component" value="Unassembled WGS sequence"/>
</dbReference>
<evidence type="ECO:0000313" key="3">
    <source>
        <dbReference type="Proteomes" id="UP000253075"/>
    </source>
</evidence>
<reference evidence="3" key="2">
    <citation type="submission" date="2018-02" db="EMBL/GenBank/DDBJ databases">
        <title>Phenotypic characterization and whole genome analysis of multidrug-resistant, extended-spectrum beta-lactamase-producing bacteria isolated from dogs in Germany.</title>
        <authorList>
            <person name="Williamson C."/>
        </authorList>
    </citation>
    <scope>NUCLEOTIDE SEQUENCE [LARGE SCALE GENOMIC DNA]</scope>
    <source>
        <strain evidence="3">AFG_SD03_1510_Ahy_093</strain>
    </source>
</reference>
<accession>A0ABD7G4E7</accession>
<comment type="caution">
    <text evidence="2">The sequence shown here is derived from an EMBL/GenBank/DDBJ whole genome shotgun (WGS) entry which is preliminary data.</text>
</comment>
<name>A0ABD7G4E7_AERHY</name>
<dbReference type="EMBL" id="PUTQ01000027">
    <property type="protein sequence ID" value="RCF46445.1"/>
    <property type="molecule type" value="Genomic_DNA"/>
</dbReference>
<proteinExistence type="predicted"/>
<reference evidence="2 3" key="1">
    <citation type="journal article" date="2018" name="PLoS ONE">
        <title>Phenotypic characterization and whole genome analysis of extended-spectrum beta-lactamase-producing bacteria isolated from dogs in Germany.</title>
        <authorList>
            <person name="Boehmer T."/>
            <person name="Vogler A.J."/>
            <person name="Thomas A."/>
            <person name="Sauer S."/>
            <person name="Hergenroether M."/>
            <person name="Straubinger R.K."/>
            <person name="Birdsell D."/>
            <person name="Keim P."/>
            <person name="Sahl J.W."/>
            <person name="Williamson C.H."/>
            <person name="Riehm J.M."/>
        </authorList>
    </citation>
    <scope>NUCLEOTIDE SEQUENCE [LARGE SCALE GENOMIC DNA]</scope>
    <source>
        <strain evidence="2 3">AFG_SD03_1510_Ahy_093</strain>
    </source>
</reference>
<organism evidence="2 3">
    <name type="scientific">Aeromonas hydrophila</name>
    <dbReference type="NCBI Taxonomy" id="644"/>
    <lineage>
        <taxon>Bacteria</taxon>
        <taxon>Pseudomonadati</taxon>
        <taxon>Pseudomonadota</taxon>
        <taxon>Gammaproteobacteria</taxon>
        <taxon>Aeromonadales</taxon>
        <taxon>Aeromonadaceae</taxon>
        <taxon>Aeromonas</taxon>
    </lineage>
</organism>
<gene>
    <name evidence="2" type="ORF">C6C11_17220</name>
</gene>
<sequence>MDYATFTQLTERYAERDLRLITDPDAQALDAGRAEQALADAAAEIDAWLDRRYVLPLVSISGEPMAAPVVLVRCACDIAIYRLQTLRPADDIKDARQRYEDVVKLLKAIGCGDVSLPGAKLRADVADNPASQSAGMPQFGQPPSLFGRRNR</sequence>
<protein>
    <submittedName>
        <fullName evidence="2">DUF1320 domain-containing protein</fullName>
    </submittedName>
</protein>
<feature type="region of interest" description="Disordered" evidence="1">
    <location>
        <begin position="128"/>
        <end position="151"/>
    </location>
</feature>
<dbReference type="RefSeq" id="WP_054893683.1">
    <property type="nucleotide sequence ID" value="NZ_PUTQ01000027.1"/>
</dbReference>